<accession>A0A5J4UQW0</accession>
<dbReference type="PROSITE" id="PS00063">
    <property type="entry name" value="ALDOKETO_REDUCTASE_3"/>
    <property type="match status" value="1"/>
</dbReference>
<dbReference type="GO" id="GO:0016616">
    <property type="term" value="F:oxidoreductase activity, acting on the CH-OH group of donors, NAD or NADP as acceptor"/>
    <property type="evidence" value="ECO:0007669"/>
    <property type="project" value="UniProtKB-ARBA"/>
</dbReference>
<feature type="domain" description="NADP-dependent oxidoreductase" evidence="4">
    <location>
        <begin position="2"/>
        <end position="107"/>
    </location>
</feature>
<keyword evidence="3" id="KW-0560">Oxidoreductase</keyword>
<dbReference type="PANTHER" id="PTHR43827:SF3">
    <property type="entry name" value="NADP-DEPENDENT OXIDOREDUCTASE DOMAIN-CONTAINING PROTEIN"/>
    <property type="match status" value="1"/>
</dbReference>
<evidence type="ECO:0000256" key="3">
    <source>
        <dbReference type="ARBA" id="ARBA00023002"/>
    </source>
</evidence>
<dbReference type="InterPro" id="IPR018170">
    <property type="entry name" value="Aldo/ket_reductase_CS"/>
</dbReference>
<dbReference type="PANTHER" id="PTHR43827">
    <property type="entry name" value="2,5-DIKETO-D-GLUCONIC ACID REDUCTASE"/>
    <property type="match status" value="1"/>
</dbReference>
<name>A0A5J4UQW0_9EUKA</name>
<evidence type="ECO:0000256" key="1">
    <source>
        <dbReference type="ARBA" id="ARBA00007905"/>
    </source>
</evidence>
<evidence type="ECO:0000313" key="6">
    <source>
        <dbReference type="Proteomes" id="UP000324800"/>
    </source>
</evidence>
<dbReference type="InterPro" id="IPR020471">
    <property type="entry name" value="AKR"/>
</dbReference>
<dbReference type="InterPro" id="IPR036812">
    <property type="entry name" value="NAD(P)_OxRdtase_dom_sf"/>
</dbReference>
<evidence type="ECO:0000256" key="2">
    <source>
        <dbReference type="ARBA" id="ARBA00022857"/>
    </source>
</evidence>
<evidence type="ECO:0000259" key="4">
    <source>
        <dbReference type="Pfam" id="PF00248"/>
    </source>
</evidence>
<gene>
    <name evidence="5" type="ORF">EZS28_031707</name>
</gene>
<dbReference type="AlphaFoldDB" id="A0A5J4UQW0"/>
<sequence length="125" mass="14214">VELHPFLQQNGLIDFCQKKGIHVTAFSPLLKAGKFGEINPLVDPILEKIASKHKKSVAQVMIRWAFQRNANISVIPKSVNPERIKENINVFDFELDADDLAEFAKLDIKKRTLDIVKMWGIAVFD</sequence>
<dbReference type="Gene3D" id="3.20.20.100">
    <property type="entry name" value="NADP-dependent oxidoreductase domain"/>
    <property type="match status" value="1"/>
</dbReference>
<organism evidence="5 6">
    <name type="scientific">Streblomastix strix</name>
    <dbReference type="NCBI Taxonomy" id="222440"/>
    <lineage>
        <taxon>Eukaryota</taxon>
        <taxon>Metamonada</taxon>
        <taxon>Preaxostyla</taxon>
        <taxon>Oxymonadida</taxon>
        <taxon>Streblomastigidae</taxon>
        <taxon>Streblomastix</taxon>
    </lineage>
</organism>
<evidence type="ECO:0000313" key="5">
    <source>
        <dbReference type="EMBL" id="KAA6372767.1"/>
    </source>
</evidence>
<comment type="caution">
    <text evidence="5">The sequence shown here is derived from an EMBL/GenBank/DDBJ whole genome shotgun (WGS) entry which is preliminary data.</text>
</comment>
<dbReference type="SUPFAM" id="SSF51430">
    <property type="entry name" value="NAD(P)-linked oxidoreductase"/>
    <property type="match status" value="1"/>
</dbReference>
<comment type="similarity">
    <text evidence="1">Belongs to the aldo/keto reductase family.</text>
</comment>
<dbReference type="InterPro" id="IPR023210">
    <property type="entry name" value="NADP_OxRdtase_dom"/>
</dbReference>
<feature type="non-terminal residue" evidence="5">
    <location>
        <position position="1"/>
    </location>
</feature>
<dbReference type="Proteomes" id="UP000324800">
    <property type="component" value="Unassembled WGS sequence"/>
</dbReference>
<proteinExistence type="inferred from homology"/>
<keyword evidence="2" id="KW-0521">NADP</keyword>
<dbReference type="Pfam" id="PF00248">
    <property type="entry name" value="Aldo_ket_red"/>
    <property type="match status" value="1"/>
</dbReference>
<dbReference type="OrthoDB" id="416253at2759"/>
<reference evidence="5 6" key="1">
    <citation type="submission" date="2019-03" db="EMBL/GenBank/DDBJ databases">
        <title>Single cell metagenomics reveals metabolic interactions within the superorganism composed of flagellate Streblomastix strix and complex community of Bacteroidetes bacteria on its surface.</title>
        <authorList>
            <person name="Treitli S.C."/>
            <person name="Kolisko M."/>
            <person name="Husnik F."/>
            <person name="Keeling P."/>
            <person name="Hampl V."/>
        </authorList>
    </citation>
    <scope>NUCLEOTIDE SEQUENCE [LARGE SCALE GENOMIC DNA]</scope>
    <source>
        <strain evidence="5">ST1C</strain>
    </source>
</reference>
<protein>
    <submittedName>
        <fullName evidence="5">Putative NADP-dependent D-sorbitol-6-phosphate dehydrogenase</fullName>
    </submittedName>
</protein>
<dbReference type="EMBL" id="SNRW01013310">
    <property type="protein sequence ID" value="KAA6372767.1"/>
    <property type="molecule type" value="Genomic_DNA"/>
</dbReference>